<protein>
    <recommendedName>
        <fullName evidence="4">SnoaL-like domain-containing protein</fullName>
    </recommendedName>
</protein>
<gene>
    <name evidence="2" type="ORF">DSM107014_06150</name>
</gene>
<reference evidence="2" key="1">
    <citation type="submission" date="2021-02" db="EMBL/GenBank/DDBJ databases">
        <title>Metagenome analyses of Stigonema ocellatum DSM 106950, Chlorogloea purpurea SAG 13.99 and Gomphosphaeria aponina DSM 107014.</title>
        <authorList>
            <person name="Marter P."/>
            <person name="Huang S."/>
        </authorList>
    </citation>
    <scope>NUCLEOTIDE SEQUENCE</scope>
    <source>
        <strain evidence="2">JP213</strain>
    </source>
</reference>
<feature type="signal peptide" evidence="1">
    <location>
        <begin position="1"/>
        <end position="26"/>
    </location>
</feature>
<feature type="chain" id="PRO_5036912049" description="SnoaL-like domain-containing protein" evidence="1">
    <location>
        <begin position="27"/>
        <end position="182"/>
    </location>
</feature>
<evidence type="ECO:0000256" key="1">
    <source>
        <dbReference type="SAM" id="SignalP"/>
    </source>
</evidence>
<keyword evidence="1" id="KW-0732">Signal</keyword>
<evidence type="ECO:0008006" key="4">
    <source>
        <dbReference type="Google" id="ProtNLM"/>
    </source>
</evidence>
<accession>A0A941GUR4</accession>
<dbReference type="Gene3D" id="3.10.450.50">
    <property type="match status" value="1"/>
</dbReference>
<evidence type="ECO:0000313" key="3">
    <source>
        <dbReference type="Proteomes" id="UP000767446"/>
    </source>
</evidence>
<dbReference type="Proteomes" id="UP000767446">
    <property type="component" value="Unassembled WGS sequence"/>
</dbReference>
<comment type="caution">
    <text evidence="2">The sequence shown here is derived from an EMBL/GenBank/DDBJ whole genome shotgun (WGS) entry which is preliminary data.</text>
</comment>
<dbReference type="EMBL" id="JADQBC010000032">
    <property type="protein sequence ID" value="MBR8827478.1"/>
    <property type="molecule type" value="Genomic_DNA"/>
</dbReference>
<name>A0A941GUR4_9CHRO</name>
<dbReference type="AlphaFoldDB" id="A0A941GUR4"/>
<sequence>MLINRLLSVCLAIFALNILGAEPATTQPNNEPPTTEFSPEQEGQITEAAVQELIDGIKLAGANKNVDEIIQYFAPFINSRVTIKTDAVTETIELNGIEEHRAYMENAYQTIQSSEALFDDFQINILSGGEMAKVYRTRRVNITTTEGKRLLVVSDSESRLALIDGKLQIVSIEETAEVDLRP</sequence>
<organism evidence="2 3">
    <name type="scientific">Gomphosphaeria aponina SAG 52.96 = DSM 107014</name>
    <dbReference type="NCBI Taxonomy" id="1521640"/>
    <lineage>
        <taxon>Bacteria</taxon>
        <taxon>Bacillati</taxon>
        <taxon>Cyanobacteriota</taxon>
        <taxon>Cyanophyceae</taxon>
        <taxon>Oscillatoriophycideae</taxon>
        <taxon>Chroococcales</taxon>
        <taxon>Gomphosphaeriaceae</taxon>
        <taxon>Gomphosphaeria</taxon>
    </lineage>
</organism>
<proteinExistence type="predicted"/>
<evidence type="ECO:0000313" key="2">
    <source>
        <dbReference type="EMBL" id="MBR8827478.1"/>
    </source>
</evidence>